<keyword evidence="4" id="KW-1185">Reference proteome</keyword>
<dbReference type="PANTHER" id="PTHR13856:SF137">
    <property type="entry name" value="GH05942P"/>
    <property type="match status" value="1"/>
</dbReference>
<feature type="domain" description="VHS" evidence="2">
    <location>
        <begin position="27"/>
        <end position="161"/>
    </location>
</feature>
<comment type="caution">
    <text evidence="3">The sequence shown here is derived from an EMBL/GenBank/DDBJ whole genome shotgun (WGS) entry which is preliminary data.</text>
</comment>
<dbReference type="InterPro" id="IPR002014">
    <property type="entry name" value="VHS_dom"/>
</dbReference>
<dbReference type="Proteomes" id="UP000355283">
    <property type="component" value="Unassembled WGS sequence"/>
</dbReference>
<dbReference type="GO" id="GO:0005768">
    <property type="term" value="C:endosome"/>
    <property type="evidence" value="ECO:0007669"/>
    <property type="project" value="TreeGrafter"/>
</dbReference>
<feature type="region of interest" description="Disordered" evidence="1">
    <location>
        <begin position="310"/>
        <end position="394"/>
    </location>
</feature>
<dbReference type="GO" id="GO:0030276">
    <property type="term" value="F:clathrin binding"/>
    <property type="evidence" value="ECO:0007669"/>
    <property type="project" value="TreeGrafter"/>
</dbReference>
<reference evidence="3 4" key="1">
    <citation type="submission" date="2019-01" db="EMBL/GenBank/DDBJ databases">
        <title>Nuclear Genome Assembly of the Microalgal Biofuel strain Nannochloropsis salina CCMP1776.</title>
        <authorList>
            <person name="Hovde B."/>
        </authorList>
    </citation>
    <scope>NUCLEOTIDE SEQUENCE [LARGE SCALE GENOMIC DNA]</scope>
    <source>
        <strain evidence="3 4">CCMP1776</strain>
    </source>
</reference>
<dbReference type="Pfam" id="PF00790">
    <property type="entry name" value="VHS"/>
    <property type="match status" value="1"/>
</dbReference>
<feature type="compositionally biased region" description="Basic and acidic residues" evidence="1">
    <location>
        <begin position="320"/>
        <end position="348"/>
    </location>
</feature>
<dbReference type="OrthoDB" id="2018246at2759"/>
<evidence type="ECO:0000313" key="4">
    <source>
        <dbReference type="Proteomes" id="UP000355283"/>
    </source>
</evidence>
<feature type="compositionally biased region" description="Pro residues" evidence="1">
    <location>
        <begin position="349"/>
        <end position="359"/>
    </location>
</feature>
<evidence type="ECO:0000256" key="1">
    <source>
        <dbReference type="SAM" id="MobiDB-lite"/>
    </source>
</evidence>
<dbReference type="GO" id="GO:0007165">
    <property type="term" value="P:signal transduction"/>
    <property type="evidence" value="ECO:0007669"/>
    <property type="project" value="TreeGrafter"/>
</dbReference>
<dbReference type="GO" id="GO:0016020">
    <property type="term" value="C:membrane"/>
    <property type="evidence" value="ECO:0007669"/>
    <property type="project" value="TreeGrafter"/>
</dbReference>
<dbReference type="GO" id="GO:0035091">
    <property type="term" value="F:phosphatidylinositol binding"/>
    <property type="evidence" value="ECO:0007669"/>
    <property type="project" value="InterPro"/>
</dbReference>
<organism evidence="3 4">
    <name type="scientific">Nannochloropsis salina CCMP1776</name>
    <dbReference type="NCBI Taxonomy" id="1027361"/>
    <lineage>
        <taxon>Eukaryota</taxon>
        <taxon>Sar</taxon>
        <taxon>Stramenopiles</taxon>
        <taxon>Ochrophyta</taxon>
        <taxon>Eustigmatophyceae</taxon>
        <taxon>Eustigmatales</taxon>
        <taxon>Monodopsidaceae</taxon>
        <taxon>Microchloropsis</taxon>
        <taxon>Microchloropsis salina</taxon>
    </lineage>
</organism>
<accession>A0A4D9D0H1</accession>
<dbReference type="EMBL" id="SDOX01000019">
    <property type="protein sequence ID" value="TFJ84374.1"/>
    <property type="molecule type" value="Genomic_DNA"/>
</dbReference>
<dbReference type="PROSITE" id="PS50179">
    <property type="entry name" value="VHS"/>
    <property type="match status" value="1"/>
</dbReference>
<dbReference type="Gene3D" id="1.25.40.90">
    <property type="match status" value="1"/>
</dbReference>
<dbReference type="AlphaFoldDB" id="A0A4D9D0H1"/>
<dbReference type="SMART" id="SM00288">
    <property type="entry name" value="VHS"/>
    <property type="match status" value="1"/>
</dbReference>
<dbReference type="InterPro" id="IPR008942">
    <property type="entry name" value="ENTH_VHS"/>
</dbReference>
<dbReference type="PANTHER" id="PTHR13856">
    <property type="entry name" value="VHS DOMAIN CONTAINING PROTEIN FAMILY"/>
    <property type="match status" value="1"/>
</dbReference>
<sequence length="426" mass="45970">MEYFTNSKLSQSRSDLLTPVGRLIDDATSETLVTPDWSLNLAVCDAVNSDDEFAGEQAMRAFRRKLREANPKVLQLTLTLLETVIKNADQPGRESRFHALVGSPDFLAKISSLTDGKRGWEVKEQALALLQQWGLSFESRRDTLAFYSTYMDLRLQGVQFPRLEASSPIFTPPAQPSPATLPASTTPTSEGVFNAETTEIDKGVPASLPSAAPRARTADRDLTKLQQDLGEVRERARACFAMLSHSEGIESGDEALAEAVGFLEACKERLTEVIEAGMGGGEESITLTEAVLELALEVHEEVVEVLGAERSHAELQGGEGKGENEGAKRKGRAETGRTDDLLDFDHHPPPAPMPRPIPTHPDLTATGGENEGHGGDGARVTQSSDPLDIFEEPPAARVCALGDAQSLSPAALNALELDDDRDPPVK</sequence>
<name>A0A4D9D0H1_9STRA</name>
<evidence type="ECO:0000259" key="2">
    <source>
        <dbReference type="PROSITE" id="PS50179"/>
    </source>
</evidence>
<dbReference type="GO" id="GO:0043130">
    <property type="term" value="F:ubiquitin binding"/>
    <property type="evidence" value="ECO:0007669"/>
    <property type="project" value="InterPro"/>
</dbReference>
<dbReference type="SUPFAM" id="SSF48464">
    <property type="entry name" value="ENTH/VHS domain"/>
    <property type="match status" value="1"/>
</dbReference>
<dbReference type="CDD" id="cd03561">
    <property type="entry name" value="VHS"/>
    <property type="match status" value="1"/>
</dbReference>
<proteinExistence type="predicted"/>
<evidence type="ECO:0000313" key="3">
    <source>
        <dbReference type="EMBL" id="TFJ84374.1"/>
    </source>
</evidence>
<gene>
    <name evidence="3" type="ORF">NSK_004361</name>
</gene>
<protein>
    <recommendedName>
        <fullName evidence="2">VHS domain-containing protein</fullName>
    </recommendedName>
</protein>